<proteinExistence type="inferred from homology"/>
<dbReference type="AlphaFoldDB" id="A0A941IAX4"/>
<dbReference type="InterPro" id="IPR007837">
    <property type="entry name" value="DinB"/>
</dbReference>
<feature type="binding site" evidence="3">
    <location>
        <position position="122"/>
    </location>
    <ligand>
        <name>a divalent metal cation</name>
        <dbReference type="ChEBI" id="CHEBI:60240"/>
    </ligand>
</feature>
<evidence type="ECO:0000313" key="5">
    <source>
        <dbReference type="Proteomes" id="UP000675284"/>
    </source>
</evidence>
<dbReference type="Pfam" id="PF05163">
    <property type="entry name" value="DinB"/>
    <property type="match status" value="1"/>
</dbReference>
<evidence type="ECO:0000256" key="1">
    <source>
        <dbReference type="ARBA" id="ARBA00008635"/>
    </source>
</evidence>
<name>A0A941IAX4_9BACI</name>
<dbReference type="SUPFAM" id="SSF109854">
    <property type="entry name" value="DinB/YfiT-like putative metalloenzymes"/>
    <property type="match status" value="1"/>
</dbReference>
<sequence length="153" mass="18260">MLTFFRYNWQVRDEWFDWCKPISHDELVKQRTGGVRSILGTLFHIIDVEQAWINGLAGKEEYHYDKEEFTTLEDIVTFSQTCRRQILPYIESYHAGKDYKPCFGMFTHGEIMRHVIAHEIHHVGQLSIWSRELNREPITANLIRRGLYNTDKE</sequence>
<feature type="binding site" evidence="3">
    <location>
        <position position="118"/>
    </location>
    <ligand>
        <name>a divalent metal cation</name>
        <dbReference type="ChEBI" id="CHEBI:60240"/>
    </ligand>
</feature>
<dbReference type="InterPro" id="IPR034660">
    <property type="entry name" value="DinB/YfiT-like"/>
</dbReference>
<dbReference type="PANTHER" id="PTHR37302:SF3">
    <property type="entry name" value="DAMAGE-INDUCIBLE PROTEIN DINB"/>
    <property type="match status" value="1"/>
</dbReference>
<dbReference type="RefSeq" id="WP_166530614.1">
    <property type="nucleotide sequence ID" value="NZ_JAGSOT010000043.1"/>
</dbReference>
<accession>A0A941IAX4</accession>
<dbReference type="Proteomes" id="UP000675284">
    <property type="component" value="Unassembled WGS sequence"/>
</dbReference>
<feature type="binding site" evidence="3">
    <location>
        <position position="44"/>
    </location>
    <ligand>
        <name>a divalent metal cation</name>
        <dbReference type="ChEBI" id="CHEBI:60240"/>
    </ligand>
</feature>
<organism evidence="4 5">
    <name type="scientific">Virgibacillus salarius</name>
    <dbReference type="NCBI Taxonomy" id="447199"/>
    <lineage>
        <taxon>Bacteria</taxon>
        <taxon>Bacillati</taxon>
        <taxon>Bacillota</taxon>
        <taxon>Bacilli</taxon>
        <taxon>Bacillales</taxon>
        <taxon>Bacillaceae</taxon>
        <taxon>Virgibacillus</taxon>
    </lineage>
</organism>
<dbReference type="EMBL" id="JAGSOT010000043">
    <property type="protein sequence ID" value="MBR7797118.1"/>
    <property type="molecule type" value="Genomic_DNA"/>
</dbReference>
<comment type="similarity">
    <text evidence="1">Belongs to the DinB family.</text>
</comment>
<comment type="caution">
    <text evidence="4">The sequence shown here is derived from an EMBL/GenBank/DDBJ whole genome shotgun (WGS) entry which is preliminary data.</text>
</comment>
<protein>
    <submittedName>
        <fullName evidence="4">DinB family protein</fullName>
    </submittedName>
</protein>
<keyword evidence="5" id="KW-1185">Reference proteome</keyword>
<evidence type="ECO:0000256" key="3">
    <source>
        <dbReference type="PIRSR" id="PIRSR607837-1"/>
    </source>
</evidence>
<gene>
    <name evidence="4" type="ORF">KCX74_13835</name>
</gene>
<dbReference type="Gene3D" id="1.20.120.450">
    <property type="entry name" value="dinb family like domain"/>
    <property type="match status" value="1"/>
</dbReference>
<keyword evidence="2 3" id="KW-0479">Metal-binding</keyword>
<reference evidence="4" key="1">
    <citation type="submission" date="2021-04" db="EMBL/GenBank/DDBJ databases">
        <title>Isolation and polyphasic classification of algal microorganism.</title>
        <authorList>
            <person name="Wang S."/>
        </authorList>
    </citation>
    <scope>NUCLEOTIDE SEQUENCE</scope>
    <source>
        <strain evidence="4">720a</strain>
    </source>
</reference>
<evidence type="ECO:0000256" key="2">
    <source>
        <dbReference type="ARBA" id="ARBA00022723"/>
    </source>
</evidence>
<dbReference type="PANTHER" id="PTHR37302">
    <property type="entry name" value="SLR1116 PROTEIN"/>
    <property type="match status" value="1"/>
</dbReference>
<dbReference type="GO" id="GO:0046872">
    <property type="term" value="F:metal ion binding"/>
    <property type="evidence" value="ECO:0007669"/>
    <property type="project" value="UniProtKB-KW"/>
</dbReference>
<evidence type="ECO:0000313" key="4">
    <source>
        <dbReference type="EMBL" id="MBR7797118.1"/>
    </source>
</evidence>